<dbReference type="Pfam" id="PF01553">
    <property type="entry name" value="Acyltransferase"/>
    <property type="match status" value="1"/>
</dbReference>
<dbReference type="GO" id="GO:0003841">
    <property type="term" value="F:1-acylglycerol-3-phosphate O-acyltransferase activity"/>
    <property type="evidence" value="ECO:0007669"/>
    <property type="project" value="TreeGrafter"/>
</dbReference>
<evidence type="ECO:0000259" key="3">
    <source>
        <dbReference type="SMART" id="SM00563"/>
    </source>
</evidence>
<dbReference type="InterPro" id="IPR002123">
    <property type="entry name" value="Plipid/glycerol_acylTrfase"/>
</dbReference>
<dbReference type="Proteomes" id="UP000535543">
    <property type="component" value="Unassembled WGS sequence"/>
</dbReference>
<dbReference type="PANTHER" id="PTHR10434">
    <property type="entry name" value="1-ACYL-SN-GLYCEROL-3-PHOSPHATE ACYLTRANSFERASE"/>
    <property type="match status" value="1"/>
</dbReference>
<dbReference type="GO" id="GO:0006654">
    <property type="term" value="P:phosphatidic acid biosynthetic process"/>
    <property type="evidence" value="ECO:0007669"/>
    <property type="project" value="TreeGrafter"/>
</dbReference>
<protein>
    <submittedName>
        <fullName evidence="4">1-acyl-sn-glycerol-3-phosphate acyltransferase</fullName>
    </submittedName>
</protein>
<evidence type="ECO:0000256" key="1">
    <source>
        <dbReference type="ARBA" id="ARBA00022679"/>
    </source>
</evidence>
<name>A0A848KMH7_9NOCA</name>
<dbReference type="PANTHER" id="PTHR10434:SF11">
    <property type="entry name" value="1-ACYL-SN-GLYCEROL-3-PHOSPHATE ACYLTRANSFERASE"/>
    <property type="match status" value="1"/>
</dbReference>
<dbReference type="RefSeq" id="WP_169594717.1">
    <property type="nucleotide sequence ID" value="NZ_VCQU01000018.1"/>
</dbReference>
<dbReference type="AlphaFoldDB" id="A0A848KMH7"/>
<dbReference type="SUPFAM" id="SSF69593">
    <property type="entry name" value="Glycerol-3-phosphate (1)-acyltransferase"/>
    <property type="match status" value="1"/>
</dbReference>
<reference evidence="4 5" key="2">
    <citation type="submission" date="2020-06" db="EMBL/GenBank/DDBJ databases">
        <title>Antribacter stalactiti gen. nov., sp. nov., a new member of the family Nacardiaceae isolated from a cave.</title>
        <authorList>
            <person name="Kim I.S."/>
        </authorList>
    </citation>
    <scope>NUCLEOTIDE SEQUENCE [LARGE SCALE GENOMIC DNA]</scope>
    <source>
        <strain evidence="4 5">YC2-7</strain>
    </source>
</reference>
<evidence type="ECO:0000256" key="2">
    <source>
        <dbReference type="ARBA" id="ARBA00023315"/>
    </source>
</evidence>
<evidence type="ECO:0000313" key="4">
    <source>
        <dbReference type="EMBL" id="NMN99439.1"/>
    </source>
</evidence>
<reference evidence="4 5" key="1">
    <citation type="submission" date="2019-05" db="EMBL/GenBank/DDBJ databases">
        <authorList>
            <person name="Lee S.D."/>
        </authorList>
    </citation>
    <scope>NUCLEOTIDE SEQUENCE [LARGE SCALE GENOMIC DNA]</scope>
    <source>
        <strain evidence="4 5">YC2-7</strain>
    </source>
</reference>
<dbReference type="EMBL" id="VCQU01000018">
    <property type="protein sequence ID" value="NMN99439.1"/>
    <property type="molecule type" value="Genomic_DNA"/>
</dbReference>
<organism evidence="4 5">
    <name type="scientific">Antrihabitans stalactiti</name>
    <dbReference type="NCBI Taxonomy" id="2584121"/>
    <lineage>
        <taxon>Bacteria</taxon>
        <taxon>Bacillati</taxon>
        <taxon>Actinomycetota</taxon>
        <taxon>Actinomycetes</taxon>
        <taxon>Mycobacteriales</taxon>
        <taxon>Nocardiaceae</taxon>
        <taxon>Antrihabitans</taxon>
    </lineage>
</organism>
<accession>A0A848KMH7</accession>
<proteinExistence type="predicted"/>
<sequence>MTDKGTDKGKKPRGLGKRAWLTTHAVRRLARFLAFIKVVDITVVNRGAVPKKGPVIVACNHISYTDPVFLWGALRRRAIAIGMAELWTMPVVGRLVKLLGHIPVVRGDALSGADAVERATAVVSRGGVLIIFPEGKIVGRGETAPYRPGAARIALATGAPIVPAGIVGSNDVMPLKRDRPGKKTFYRDRKVVLVFGHPIQPEPGMTEDDLIDLVRLRISELTA</sequence>
<keyword evidence="1 4" id="KW-0808">Transferase</keyword>
<feature type="domain" description="Phospholipid/glycerol acyltransferase" evidence="3">
    <location>
        <begin position="55"/>
        <end position="169"/>
    </location>
</feature>
<keyword evidence="5" id="KW-1185">Reference proteome</keyword>
<keyword evidence="2 4" id="KW-0012">Acyltransferase</keyword>
<evidence type="ECO:0000313" key="5">
    <source>
        <dbReference type="Proteomes" id="UP000535543"/>
    </source>
</evidence>
<dbReference type="SMART" id="SM00563">
    <property type="entry name" value="PlsC"/>
    <property type="match status" value="1"/>
</dbReference>
<dbReference type="CDD" id="cd07989">
    <property type="entry name" value="LPLAT_AGPAT-like"/>
    <property type="match status" value="1"/>
</dbReference>
<comment type="caution">
    <text evidence="4">The sequence shown here is derived from an EMBL/GenBank/DDBJ whole genome shotgun (WGS) entry which is preliminary data.</text>
</comment>
<gene>
    <name evidence="4" type="ORF">FGL95_30920</name>
</gene>